<evidence type="ECO:0000313" key="6">
    <source>
        <dbReference type="EMBL" id="ELT93730.1"/>
    </source>
</evidence>
<sequence length="144" mass="15957">YAFVTDCRDLSGPWYNQLGSEMILRHSVDGLLYGEYRTGVERKPGSAGTTHSIVIGAAPYDTPSATFGMAIMWRNGSSTTAWTGQCLVCEESGNETLVTSWLLRSTVDTCTDKWKSTMIGRDFFTRDDLVMGPRKDEDTHTPSD</sequence>
<reference evidence="8" key="1">
    <citation type="submission" date="2012-12" db="EMBL/GenBank/DDBJ databases">
        <authorList>
            <person name="Hellsten U."/>
            <person name="Grimwood J."/>
            <person name="Chapman J.A."/>
            <person name="Shapiro H."/>
            <person name="Aerts A."/>
            <person name="Otillar R.P."/>
            <person name="Terry A.Y."/>
            <person name="Boore J.L."/>
            <person name="Simakov O."/>
            <person name="Marletaz F."/>
            <person name="Cho S.-J."/>
            <person name="Edsinger-Gonzales E."/>
            <person name="Havlak P."/>
            <person name="Kuo D.-H."/>
            <person name="Larsson T."/>
            <person name="Lv J."/>
            <person name="Arendt D."/>
            <person name="Savage R."/>
            <person name="Osoegawa K."/>
            <person name="de Jong P."/>
            <person name="Lindberg D.R."/>
            <person name="Seaver E.C."/>
            <person name="Weisblat D.A."/>
            <person name="Putnam N.H."/>
            <person name="Grigoriev I.V."/>
            <person name="Rokhsar D.S."/>
        </authorList>
    </citation>
    <scope>NUCLEOTIDE SEQUENCE</scope>
    <source>
        <strain evidence="8">I ESC-2004</strain>
    </source>
</reference>
<evidence type="ECO:0000313" key="8">
    <source>
        <dbReference type="Proteomes" id="UP000014760"/>
    </source>
</evidence>
<evidence type="ECO:0000256" key="5">
    <source>
        <dbReference type="ARBA" id="ARBA00023267"/>
    </source>
</evidence>
<organism evidence="6">
    <name type="scientific">Capitella teleta</name>
    <name type="common">Polychaete worm</name>
    <dbReference type="NCBI Taxonomy" id="283909"/>
    <lineage>
        <taxon>Eukaryota</taxon>
        <taxon>Metazoa</taxon>
        <taxon>Spiralia</taxon>
        <taxon>Lophotrochozoa</taxon>
        <taxon>Annelida</taxon>
        <taxon>Polychaeta</taxon>
        <taxon>Sedentaria</taxon>
        <taxon>Scolecida</taxon>
        <taxon>Capitellidae</taxon>
        <taxon>Capitella</taxon>
    </lineage>
</organism>
<dbReference type="InterPro" id="IPR005469">
    <property type="entry name" value="Avidin"/>
</dbReference>
<evidence type="ECO:0000256" key="1">
    <source>
        <dbReference type="ARBA" id="ARBA00004613"/>
    </source>
</evidence>
<accession>R7TRS0</accession>
<dbReference type="PROSITE" id="PS51326">
    <property type="entry name" value="AVIDIN_2"/>
    <property type="match status" value="1"/>
</dbReference>
<comment type="similarity">
    <text evidence="2">Belongs to the avidin/streptavidin family.</text>
</comment>
<dbReference type="AlphaFoldDB" id="R7TRS0"/>
<dbReference type="EMBL" id="KB309640">
    <property type="protein sequence ID" value="ELT93730.1"/>
    <property type="molecule type" value="Genomic_DNA"/>
</dbReference>
<evidence type="ECO:0000256" key="2">
    <source>
        <dbReference type="ARBA" id="ARBA00006297"/>
    </source>
</evidence>
<dbReference type="Pfam" id="PF01382">
    <property type="entry name" value="Avidin"/>
    <property type="match status" value="1"/>
</dbReference>
<keyword evidence="8" id="KW-1185">Reference proteome</keyword>
<dbReference type="InterPro" id="IPR036896">
    <property type="entry name" value="Avidin-like_sf"/>
</dbReference>
<keyword evidence="3" id="KW-0964">Secreted</keyword>
<feature type="non-terminal residue" evidence="6">
    <location>
        <position position="1"/>
    </location>
</feature>
<dbReference type="InterPro" id="IPR051764">
    <property type="entry name" value="Avidin/Streptavidin-rel"/>
</dbReference>
<evidence type="ECO:0008006" key="9">
    <source>
        <dbReference type="Google" id="ProtNLM"/>
    </source>
</evidence>
<feature type="non-terminal residue" evidence="6">
    <location>
        <position position="144"/>
    </location>
</feature>
<evidence type="ECO:0000256" key="3">
    <source>
        <dbReference type="ARBA" id="ARBA00022525"/>
    </source>
</evidence>
<reference evidence="7" key="3">
    <citation type="submission" date="2015-06" db="UniProtKB">
        <authorList>
            <consortium name="EnsemblMetazoa"/>
        </authorList>
    </citation>
    <scope>IDENTIFICATION</scope>
</reference>
<gene>
    <name evidence="6" type="ORF">CAPTEDRAFT_76758</name>
</gene>
<dbReference type="GO" id="GO:0009374">
    <property type="term" value="F:biotin binding"/>
    <property type="evidence" value="ECO:0007669"/>
    <property type="project" value="InterPro"/>
</dbReference>
<dbReference type="OrthoDB" id="6281243at2759"/>
<proteinExistence type="inferred from homology"/>
<reference evidence="6 8" key="2">
    <citation type="journal article" date="2013" name="Nature">
        <title>Insights into bilaterian evolution from three spiralian genomes.</title>
        <authorList>
            <person name="Simakov O."/>
            <person name="Marletaz F."/>
            <person name="Cho S.J."/>
            <person name="Edsinger-Gonzales E."/>
            <person name="Havlak P."/>
            <person name="Hellsten U."/>
            <person name="Kuo D.H."/>
            <person name="Larsson T."/>
            <person name="Lv J."/>
            <person name="Arendt D."/>
            <person name="Savage R."/>
            <person name="Osoegawa K."/>
            <person name="de Jong P."/>
            <person name="Grimwood J."/>
            <person name="Chapman J.A."/>
            <person name="Shapiro H."/>
            <person name="Aerts A."/>
            <person name="Otillar R.P."/>
            <person name="Terry A.Y."/>
            <person name="Boore J.L."/>
            <person name="Grigoriev I.V."/>
            <person name="Lindberg D.R."/>
            <person name="Seaver E.C."/>
            <person name="Weisblat D.A."/>
            <person name="Putnam N.H."/>
            <person name="Rokhsar D.S."/>
        </authorList>
    </citation>
    <scope>NUCLEOTIDE SEQUENCE</scope>
    <source>
        <strain evidence="6 8">I ESC-2004</strain>
    </source>
</reference>
<dbReference type="GO" id="GO:0005576">
    <property type="term" value="C:extracellular region"/>
    <property type="evidence" value="ECO:0007669"/>
    <property type="project" value="UniProtKB-SubCell"/>
</dbReference>
<dbReference type="InterPro" id="IPR005468">
    <property type="entry name" value="Avidin/str"/>
</dbReference>
<dbReference type="EnsemblMetazoa" id="CapteT76758">
    <property type="protein sequence ID" value="CapteP76758"/>
    <property type="gene ID" value="CapteG76758"/>
</dbReference>
<dbReference type="SUPFAM" id="SSF50876">
    <property type="entry name" value="Avidin/streptavidin"/>
    <property type="match status" value="1"/>
</dbReference>
<name>R7TRS0_CAPTE</name>
<protein>
    <recommendedName>
        <fullName evidence="9">Avidin</fullName>
    </recommendedName>
</protein>
<dbReference type="OMA" id="WMANRIG"/>
<evidence type="ECO:0000313" key="7">
    <source>
        <dbReference type="EnsemblMetazoa" id="CapteP76758"/>
    </source>
</evidence>
<dbReference type="HOGENOM" id="CLU_122441_2_0_1"/>
<dbReference type="PANTHER" id="PTHR34399:SF6">
    <property type="entry name" value="AVIDIN-LIKE"/>
    <property type="match status" value="1"/>
</dbReference>
<keyword evidence="5" id="KW-0092">Biotin</keyword>
<comment type="subcellular location">
    <subcellularLocation>
        <location evidence="1">Secreted</location>
    </subcellularLocation>
</comment>
<keyword evidence="4" id="KW-0732">Signal</keyword>
<dbReference type="EMBL" id="AMQN01012626">
    <property type="status" value="NOT_ANNOTATED_CDS"/>
    <property type="molecule type" value="Genomic_DNA"/>
</dbReference>
<dbReference type="Proteomes" id="UP000014760">
    <property type="component" value="Unassembled WGS sequence"/>
</dbReference>
<dbReference type="PANTHER" id="PTHR34399">
    <property type="entry name" value="AVIDIN-RELATED"/>
    <property type="match status" value="1"/>
</dbReference>
<dbReference type="Gene3D" id="2.40.128.30">
    <property type="entry name" value="Avidin-like"/>
    <property type="match status" value="1"/>
</dbReference>
<dbReference type="PRINTS" id="PR00709">
    <property type="entry name" value="AVIDIN"/>
</dbReference>
<evidence type="ECO:0000256" key="4">
    <source>
        <dbReference type="ARBA" id="ARBA00022729"/>
    </source>
</evidence>